<evidence type="ECO:0000313" key="2">
    <source>
        <dbReference type="Proteomes" id="UP000593564"/>
    </source>
</evidence>
<sequence length="170" mass="20108">MCVYGINIVAYHNKSFTAISTDMIMTYTVVDLYSAMGRYWVADGDEFQYPLNPNLRYSRATVNTMRAEWEFCKTRANVLVELCREVNLKFPRRLAMRMPTDTPQLLQRALHRIRDEVNRMTQRLQRSELMKTANERAEDGLMDDAHQYYAWSMDVMYESDIEMSDDDDNE</sequence>
<dbReference type="AlphaFoldDB" id="A0A7J7FWG8"/>
<reference evidence="1 2" key="2">
    <citation type="submission" date="2020-07" db="EMBL/GenBank/DDBJ databases">
        <title>Genome assembly of wild tea tree DASZ reveals pedigree and selection history of tea varieties.</title>
        <authorList>
            <person name="Zhang W."/>
        </authorList>
    </citation>
    <scope>NUCLEOTIDE SEQUENCE [LARGE SCALE GENOMIC DNA]</scope>
    <source>
        <strain evidence="2">cv. G240</strain>
        <tissue evidence="1">Leaf</tissue>
    </source>
</reference>
<proteinExistence type="predicted"/>
<organism evidence="1 2">
    <name type="scientific">Camellia sinensis</name>
    <name type="common">Tea plant</name>
    <name type="synonym">Thea sinensis</name>
    <dbReference type="NCBI Taxonomy" id="4442"/>
    <lineage>
        <taxon>Eukaryota</taxon>
        <taxon>Viridiplantae</taxon>
        <taxon>Streptophyta</taxon>
        <taxon>Embryophyta</taxon>
        <taxon>Tracheophyta</taxon>
        <taxon>Spermatophyta</taxon>
        <taxon>Magnoliopsida</taxon>
        <taxon>eudicotyledons</taxon>
        <taxon>Gunneridae</taxon>
        <taxon>Pentapetalae</taxon>
        <taxon>asterids</taxon>
        <taxon>Ericales</taxon>
        <taxon>Theaceae</taxon>
        <taxon>Camellia</taxon>
    </lineage>
</organism>
<dbReference type="EMBL" id="JACBKZ010000014">
    <property type="protein sequence ID" value="KAF5932008.1"/>
    <property type="molecule type" value="Genomic_DNA"/>
</dbReference>
<reference evidence="2" key="1">
    <citation type="journal article" date="2020" name="Nat. Commun.">
        <title>Genome assembly of wild tea tree DASZ reveals pedigree and selection history of tea varieties.</title>
        <authorList>
            <person name="Zhang W."/>
            <person name="Zhang Y."/>
            <person name="Qiu H."/>
            <person name="Guo Y."/>
            <person name="Wan H."/>
            <person name="Zhang X."/>
            <person name="Scossa F."/>
            <person name="Alseekh S."/>
            <person name="Zhang Q."/>
            <person name="Wang P."/>
            <person name="Xu L."/>
            <person name="Schmidt M.H."/>
            <person name="Jia X."/>
            <person name="Li D."/>
            <person name="Zhu A."/>
            <person name="Guo F."/>
            <person name="Chen W."/>
            <person name="Ni D."/>
            <person name="Usadel B."/>
            <person name="Fernie A.R."/>
            <person name="Wen W."/>
        </authorList>
    </citation>
    <scope>NUCLEOTIDE SEQUENCE [LARGE SCALE GENOMIC DNA]</scope>
    <source>
        <strain evidence="2">cv. G240</strain>
    </source>
</reference>
<name>A0A7J7FWG8_CAMSI</name>
<keyword evidence="2" id="KW-1185">Reference proteome</keyword>
<accession>A0A7J7FWG8</accession>
<comment type="caution">
    <text evidence="1">The sequence shown here is derived from an EMBL/GenBank/DDBJ whole genome shotgun (WGS) entry which is preliminary data.</text>
</comment>
<dbReference type="Proteomes" id="UP000593564">
    <property type="component" value="Unassembled WGS sequence"/>
</dbReference>
<gene>
    <name evidence="1" type="ORF">HYC85_028179</name>
</gene>
<protein>
    <submittedName>
        <fullName evidence="1">Uncharacterized protein</fullName>
    </submittedName>
</protein>
<evidence type="ECO:0000313" key="1">
    <source>
        <dbReference type="EMBL" id="KAF5932008.1"/>
    </source>
</evidence>